<name>A0A8H3QSZ6_9GLOM</name>
<gene>
    <name evidence="4" type="ORF">RCL2_001757200</name>
</gene>
<dbReference type="InterPro" id="IPR014886">
    <property type="entry name" value="La_xRRM"/>
</dbReference>
<feature type="domain" description="XRRM" evidence="3">
    <location>
        <begin position="31"/>
        <end position="112"/>
    </location>
</feature>
<dbReference type="Gene3D" id="3.30.70.330">
    <property type="match status" value="1"/>
</dbReference>
<proteinExistence type="predicted"/>
<evidence type="ECO:0000256" key="1">
    <source>
        <dbReference type="ARBA" id="ARBA00022884"/>
    </source>
</evidence>
<accession>A0A8H3QSZ6</accession>
<dbReference type="EMBL" id="BLAL01000196">
    <property type="protein sequence ID" value="GES90741.1"/>
    <property type="molecule type" value="Genomic_DNA"/>
</dbReference>
<dbReference type="Proteomes" id="UP000615446">
    <property type="component" value="Unassembled WGS sequence"/>
</dbReference>
<dbReference type="Pfam" id="PF08777">
    <property type="entry name" value="RRM_3"/>
    <property type="match status" value="1"/>
</dbReference>
<organism evidence="4 5">
    <name type="scientific">Rhizophagus clarus</name>
    <dbReference type="NCBI Taxonomy" id="94130"/>
    <lineage>
        <taxon>Eukaryota</taxon>
        <taxon>Fungi</taxon>
        <taxon>Fungi incertae sedis</taxon>
        <taxon>Mucoromycota</taxon>
        <taxon>Glomeromycotina</taxon>
        <taxon>Glomeromycetes</taxon>
        <taxon>Glomerales</taxon>
        <taxon>Glomeraceae</taxon>
        <taxon>Rhizophagus</taxon>
    </lineage>
</organism>
<dbReference type="GO" id="GO:0003723">
    <property type="term" value="F:RNA binding"/>
    <property type="evidence" value="ECO:0007669"/>
    <property type="project" value="UniProtKB-KW"/>
</dbReference>
<evidence type="ECO:0000313" key="4">
    <source>
        <dbReference type="EMBL" id="GES90741.1"/>
    </source>
</evidence>
<evidence type="ECO:0000313" key="5">
    <source>
        <dbReference type="Proteomes" id="UP000615446"/>
    </source>
</evidence>
<reference evidence="4" key="1">
    <citation type="submission" date="2019-10" db="EMBL/GenBank/DDBJ databases">
        <title>Conservation and host-specific expression of non-tandemly repeated heterogenous ribosome RNA gene in arbuscular mycorrhizal fungi.</title>
        <authorList>
            <person name="Maeda T."/>
            <person name="Kobayashi Y."/>
            <person name="Nakagawa T."/>
            <person name="Ezawa T."/>
            <person name="Yamaguchi K."/>
            <person name="Bino T."/>
            <person name="Nishimoto Y."/>
            <person name="Shigenobu S."/>
            <person name="Kawaguchi M."/>
        </authorList>
    </citation>
    <scope>NUCLEOTIDE SEQUENCE</scope>
    <source>
        <strain evidence="4">HR1</strain>
    </source>
</reference>
<sequence length="368" mass="42190">MDCWPPKNGESSTAAQKYSERSSTCDSSNRVIMLQGLDPNSTQSRIKKAFEDNGLKVTVDYQRDETIGYVHLHLPMAKEVVNRIMTSGGLRIGSDYVVLRALEGTEEVMYWSVYAAANLPTSLRSPGKSKKTSGRIRSNKVRRSHPYSSSYQTMDIDEDTNQAFERTLSKLQKRKSTKFKRAKGHKKPKKIISNRTAAKQFHMQLKATMSVVKHEDSLNEALNSLLKKEGINNDMLRSTIINERSSDYSLHSIPKSQSLTTNPSEVFGVCSPYQYSTHQQAAFGTEFRNETREIIQPYNQFIFKVANNDETDDVEERFKRLSELIILQYLKKNFFISDIITSYDFNLMSVMLIDRIPRSLQNTTRFNK</sequence>
<feature type="compositionally biased region" description="Basic residues" evidence="2">
    <location>
        <begin position="127"/>
        <end position="145"/>
    </location>
</feature>
<feature type="region of interest" description="Disordered" evidence="2">
    <location>
        <begin position="1"/>
        <end position="21"/>
    </location>
</feature>
<dbReference type="AlphaFoldDB" id="A0A8H3QSZ6"/>
<dbReference type="OrthoDB" id="439993at2759"/>
<comment type="caution">
    <text evidence="4">The sequence shown here is derived from an EMBL/GenBank/DDBJ whole genome shotgun (WGS) entry which is preliminary data.</text>
</comment>
<feature type="compositionally biased region" description="Polar residues" evidence="2">
    <location>
        <begin position="9"/>
        <end position="21"/>
    </location>
</feature>
<dbReference type="InterPro" id="IPR012677">
    <property type="entry name" value="Nucleotide-bd_a/b_plait_sf"/>
</dbReference>
<evidence type="ECO:0000259" key="3">
    <source>
        <dbReference type="Pfam" id="PF08777"/>
    </source>
</evidence>
<evidence type="ECO:0000256" key="2">
    <source>
        <dbReference type="SAM" id="MobiDB-lite"/>
    </source>
</evidence>
<feature type="region of interest" description="Disordered" evidence="2">
    <location>
        <begin position="123"/>
        <end position="152"/>
    </location>
</feature>
<protein>
    <recommendedName>
        <fullName evidence="3">XRRM domain-containing protein</fullName>
    </recommendedName>
</protein>
<keyword evidence="1" id="KW-0694">RNA-binding</keyword>